<dbReference type="SUPFAM" id="SSF55174">
    <property type="entry name" value="Alpha-L RNA-binding motif"/>
    <property type="match status" value="1"/>
</dbReference>
<dbReference type="RefSeq" id="WP_066670683.1">
    <property type="nucleotide sequence ID" value="NZ_LYVF01000189.1"/>
</dbReference>
<evidence type="ECO:0000256" key="1">
    <source>
        <dbReference type="PROSITE-ProRule" id="PRU00182"/>
    </source>
</evidence>
<dbReference type="Pfam" id="PF13275">
    <property type="entry name" value="S4_2"/>
    <property type="match status" value="1"/>
</dbReference>
<name>A0A1B7LBQ5_9FIRM</name>
<evidence type="ECO:0000313" key="3">
    <source>
        <dbReference type="Proteomes" id="UP000078532"/>
    </source>
</evidence>
<dbReference type="AlphaFoldDB" id="A0A1B7LBQ5"/>
<reference evidence="2 3" key="1">
    <citation type="submission" date="2016-04" db="EMBL/GenBank/DDBJ databases">
        <authorList>
            <person name="Evans L.H."/>
            <person name="Alamgir A."/>
            <person name="Owens N."/>
            <person name="Weber N.D."/>
            <person name="Virtaneva K."/>
            <person name="Barbian K."/>
            <person name="Babar A."/>
            <person name="Rosenke K."/>
        </authorList>
    </citation>
    <scope>NUCLEOTIDE SEQUENCE [LARGE SCALE GENOMIC DNA]</scope>
    <source>
        <strain evidence="2 3">LMa1</strain>
    </source>
</reference>
<dbReference type="CDD" id="cd00165">
    <property type="entry name" value="S4"/>
    <property type="match status" value="1"/>
</dbReference>
<keyword evidence="1" id="KW-0694">RNA-binding</keyword>
<dbReference type="PROSITE" id="PS50889">
    <property type="entry name" value="S4"/>
    <property type="match status" value="1"/>
</dbReference>
<keyword evidence="3" id="KW-1185">Reference proteome</keyword>
<sequence length="74" mass="7926">MYRKINIPGGIRLGQFLKWAGVAATGGHGKLLIQSGAVRVNGRVETRRGYTLQNGDLIETGGRQFEVVSAGRGD</sequence>
<protein>
    <submittedName>
        <fullName evidence="2">Uncharacterized protein</fullName>
    </submittedName>
</protein>
<dbReference type="EMBL" id="LYVF01000189">
    <property type="protein sequence ID" value="OAT79889.1"/>
    <property type="molecule type" value="Genomic_DNA"/>
</dbReference>
<comment type="caution">
    <text evidence="2">The sequence shown here is derived from an EMBL/GenBank/DDBJ whole genome shotgun (WGS) entry which is preliminary data.</text>
</comment>
<gene>
    <name evidence="2" type="ORF">A6M21_14685</name>
</gene>
<organism evidence="2 3">
    <name type="scientific">Desulfotomaculum copahuensis</name>
    <dbReference type="NCBI Taxonomy" id="1838280"/>
    <lineage>
        <taxon>Bacteria</taxon>
        <taxon>Bacillati</taxon>
        <taxon>Bacillota</taxon>
        <taxon>Clostridia</taxon>
        <taxon>Eubacteriales</taxon>
        <taxon>Desulfotomaculaceae</taxon>
        <taxon>Desulfotomaculum</taxon>
    </lineage>
</organism>
<dbReference type="Gene3D" id="3.10.290.10">
    <property type="entry name" value="RNA-binding S4 domain"/>
    <property type="match status" value="1"/>
</dbReference>
<dbReference type="GO" id="GO:0003723">
    <property type="term" value="F:RNA binding"/>
    <property type="evidence" value="ECO:0007669"/>
    <property type="project" value="UniProtKB-KW"/>
</dbReference>
<dbReference type="Proteomes" id="UP000078532">
    <property type="component" value="Unassembled WGS sequence"/>
</dbReference>
<dbReference type="InterPro" id="IPR036986">
    <property type="entry name" value="S4_RNA-bd_sf"/>
</dbReference>
<proteinExistence type="predicted"/>
<dbReference type="STRING" id="1838280.A6M21_14685"/>
<accession>A0A1B7LBQ5</accession>
<evidence type="ECO:0000313" key="2">
    <source>
        <dbReference type="EMBL" id="OAT79889.1"/>
    </source>
</evidence>